<gene>
    <name evidence="1" type="ORF">SAMN05216180_3013</name>
</gene>
<evidence type="ECO:0000313" key="1">
    <source>
        <dbReference type="EMBL" id="SEN18658.1"/>
    </source>
</evidence>
<dbReference type="EMBL" id="FOCG01000009">
    <property type="protein sequence ID" value="SEN18658.1"/>
    <property type="molecule type" value="Genomic_DNA"/>
</dbReference>
<name>A0A1H8EIR4_9FIRM</name>
<dbReference type="OrthoDB" id="2083033at2"/>
<dbReference type="STRING" id="474960.SAMN05216180_3013"/>
<dbReference type="AlphaFoldDB" id="A0A1H8EIR4"/>
<organism evidence="1 2">
    <name type="scientific">Hydrogenoanaerobacterium saccharovorans</name>
    <dbReference type="NCBI Taxonomy" id="474960"/>
    <lineage>
        <taxon>Bacteria</taxon>
        <taxon>Bacillati</taxon>
        <taxon>Bacillota</taxon>
        <taxon>Clostridia</taxon>
        <taxon>Eubacteriales</taxon>
        <taxon>Oscillospiraceae</taxon>
        <taxon>Hydrogenoanaerobacterium</taxon>
    </lineage>
</organism>
<protein>
    <submittedName>
        <fullName evidence="1">Uncharacterized protein</fullName>
    </submittedName>
</protein>
<dbReference type="RefSeq" id="WP_092756685.1">
    <property type="nucleotide sequence ID" value="NZ_FOCG01000009.1"/>
</dbReference>
<accession>A0A1H8EIR4</accession>
<evidence type="ECO:0000313" key="2">
    <source>
        <dbReference type="Proteomes" id="UP000199158"/>
    </source>
</evidence>
<reference evidence="1 2" key="1">
    <citation type="submission" date="2016-10" db="EMBL/GenBank/DDBJ databases">
        <authorList>
            <person name="de Groot N.N."/>
        </authorList>
    </citation>
    <scope>NUCLEOTIDE SEQUENCE [LARGE SCALE GENOMIC DNA]</scope>
    <source>
        <strain evidence="1 2">CGMCC 1.5070</strain>
    </source>
</reference>
<dbReference type="Proteomes" id="UP000199158">
    <property type="component" value="Unassembled WGS sequence"/>
</dbReference>
<keyword evidence="2" id="KW-1185">Reference proteome</keyword>
<proteinExistence type="predicted"/>
<sequence length="219" mass="25058">MSHEKEFTDEDLKKIEEHMDAETLEAIDKALDEVEKEQASTLTPSQILADYIRKINATEKLVCFSKIKLQPPEGLTKEKIVEIVSNLEQDAALNGIKKIDGKKDIYLYDSKMWTERFAAVQALLEDKDILATIAATARHDCKVYPRPLRTIALMDSPYFYTKDEILGAIARLKLEEGYEDIDTVKASNGNICIYSSEFMSKKYAQSLCEYLEVERERCQ</sequence>